<dbReference type="AlphaFoldDB" id="A0A9N8H2D6"/>
<comment type="caution">
    <text evidence="3">The sequence shown here is derived from an EMBL/GenBank/DDBJ whole genome shotgun (WGS) entry which is preliminary data.</text>
</comment>
<dbReference type="Gene3D" id="3.90.550.10">
    <property type="entry name" value="Spore Coat Polysaccharide Biosynthesis Protein SpsA, Chain A"/>
    <property type="match status" value="1"/>
</dbReference>
<dbReference type="EMBL" id="CAICTM010000017">
    <property type="protein sequence ID" value="CAB9497277.1"/>
    <property type="molecule type" value="Genomic_DNA"/>
</dbReference>
<keyword evidence="2" id="KW-0808">Transferase</keyword>
<evidence type="ECO:0000256" key="1">
    <source>
        <dbReference type="ARBA" id="ARBA00007677"/>
    </source>
</evidence>
<name>A0A9N8H2D6_9STRA</name>
<reference evidence="3" key="1">
    <citation type="submission" date="2020-06" db="EMBL/GenBank/DDBJ databases">
        <authorList>
            <consortium name="Plant Systems Biology data submission"/>
        </authorList>
    </citation>
    <scope>NUCLEOTIDE SEQUENCE</scope>
    <source>
        <strain evidence="3">D6</strain>
    </source>
</reference>
<protein>
    <submittedName>
        <fullName evidence="3">Glycosyltransferase family 15 protein</fullName>
    </submittedName>
</protein>
<dbReference type="GO" id="GO:0000032">
    <property type="term" value="P:cell wall mannoprotein biosynthetic process"/>
    <property type="evidence" value="ECO:0007669"/>
    <property type="project" value="TreeGrafter"/>
</dbReference>
<dbReference type="SUPFAM" id="SSF53448">
    <property type="entry name" value="Nucleotide-diphospho-sugar transferases"/>
    <property type="match status" value="1"/>
</dbReference>
<dbReference type="GO" id="GO:0006487">
    <property type="term" value="P:protein N-linked glycosylation"/>
    <property type="evidence" value="ECO:0007669"/>
    <property type="project" value="TreeGrafter"/>
</dbReference>
<proteinExistence type="inferred from homology"/>
<gene>
    <name evidence="3" type="ORF">SEMRO_17_G012280.1</name>
</gene>
<evidence type="ECO:0000256" key="2">
    <source>
        <dbReference type="ARBA" id="ARBA00022679"/>
    </source>
</evidence>
<organism evidence="3 4">
    <name type="scientific">Seminavis robusta</name>
    <dbReference type="NCBI Taxonomy" id="568900"/>
    <lineage>
        <taxon>Eukaryota</taxon>
        <taxon>Sar</taxon>
        <taxon>Stramenopiles</taxon>
        <taxon>Ochrophyta</taxon>
        <taxon>Bacillariophyta</taxon>
        <taxon>Bacillariophyceae</taxon>
        <taxon>Bacillariophycidae</taxon>
        <taxon>Naviculales</taxon>
        <taxon>Naviculaceae</taxon>
        <taxon>Seminavis</taxon>
    </lineage>
</organism>
<evidence type="ECO:0000313" key="4">
    <source>
        <dbReference type="Proteomes" id="UP001153069"/>
    </source>
</evidence>
<comment type="similarity">
    <text evidence="1">Belongs to the glycosyltransferase 15 family.</text>
</comment>
<dbReference type="GO" id="GO:0005794">
    <property type="term" value="C:Golgi apparatus"/>
    <property type="evidence" value="ECO:0007669"/>
    <property type="project" value="TreeGrafter"/>
</dbReference>
<dbReference type="Proteomes" id="UP001153069">
    <property type="component" value="Unassembled WGS sequence"/>
</dbReference>
<sequence length="395" mass="44992">MARSLMGPPKNPQAKAKVQPMFIQGCFGGNRTSRDAIVMVVQKKHSTYIGHNVDISSPLLSLRKAYPQVAKSDVLLWHEGDFSWEDIHTEKLEGMNVRLCNLKHPKGAWGPPPNVSVPEMKFSVGYRNMIRFYSVTIWNVLTDLGYEYVMRLDDDSNFMSPIQYNLFDALRSQQAVYGYRQESKECGSYEFGPFVDNYLNKHEMSPMHGALDEPYCESKLGQYGFYNNFFITRISWWLQPQVAEFVQAFDASNLIYSQRDNDLIFQTAAVKLFAEPRAVLKYVDWSYAHVTVIDGKWVFGGVSFGTEDPKTGKQQRKGFQKWMVRRWGLKHHTVDLANENIITVKCTVTNRLCGISNCDKSGEHGLEETIGSFPYAFACHCGAPACSCLHNEHLA</sequence>
<dbReference type="InterPro" id="IPR029044">
    <property type="entry name" value="Nucleotide-diphossugar_trans"/>
</dbReference>
<dbReference type="OrthoDB" id="439943at2759"/>
<dbReference type="Pfam" id="PF01793">
    <property type="entry name" value="Glyco_transf_15"/>
    <property type="match status" value="1"/>
</dbReference>
<evidence type="ECO:0000313" key="3">
    <source>
        <dbReference type="EMBL" id="CAB9497277.1"/>
    </source>
</evidence>
<dbReference type="PANTHER" id="PTHR31121">
    <property type="entry name" value="ALPHA-1,2 MANNOSYLTRANSFERASE KTR1"/>
    <property type="match status" value="1"/>
</dbReference>
<dbReference type="GO" id="GO:0000026">
    <property type="term" value="F:alpha-1,2-mannosyltransferase activity"/>
    <property type="evidence" value="ECO:0007669"/>
    <property type="project" value="TreeGrafter"/>
</dbReference>
<dbReference type="PANTHER" id="PTHR31121:SF6">
    <property type="entry name" value="ALPHA-1,2 MANNOSYLTRANSFERASE KTR1"/>
    <property type="match status" value="1"/>
</dbReference>
<accession>A0A9N8H2D6</accession>
<dbReference type="InterPro" id="IPR002685">
    <property type="entry name" value="Glyco_trans_15"/>
</dbReference>
<keyword evidence="4" id="KW-1185">Reference proteome</keyword>
<dbReference type="GO" id="GO:0016020">
    <property type="term" value="C:membrane"/>
    <property type="evidence" value="ECO:0007669"/>
    <property type="project" value="InterPro"/>
</dbReference>